<dbReference type="EMBL" id="JAMSKV010000003">
    <property type="protein sequence ID" value="MCQ8277904.1"/>
    <property type="molecule type" value="Genomic_DNA"/>
</dbReference>
<organism evidence="2 3">
    <name type="scientific">Endosaccharibacter trunci</name>
    <dbReference type="NCBI Taxonomy" id="2812733"/>
    <lineage>
        <taxon>Bacteria</taxon>
        <taxon>Pseudomonadati</taxon>
        <taxon>Pseudomonadota</taxon>
        <taxon>Alphaproteobacteria</taxon>
        <taxon>Acetobacterales</taxon>
        <taxon>Acetobacteraceae</taxon>
        <taxon>Endosaccharibacter</taxon>
    </lineage>
</organism>
<evidence type="ECO:0000313" key="2">
    <source>
        <dbReference type="EMBL" id="MCQ8277904.1"/>
    </source>
</evidence>
<reference evidence="2 3" key="1">
    <citation type="submission" date="2022-06" db="EMBL/GenBank/DDBJ databases">
        <title>Endosaccharibacter gen. nov., sp. nov., endophytic bacteria isolated from sugarcane.</title>
        <authorList>
            <person name="Pitiwittayakul N."/>
            <person name="Yukphan P."/>
            <person name="Charoenyingcharoen P."/>
            <person name="Tanasupawat S."/>
        </authorList>
    </citation>
    <scope>NUCLEOTIDE SEQUENCE [LARGE SCALE GENOMIC DNA]</scope>
    <source>
        <strain evidence="2 3">KSS8</strain>
    </source>
</reference>
<protein>
    <recommendedName>
        <fullName evidence="4">Anti-sigma factor NepR domain-containing protein</fullName>
    </recommendedName>
</protein>
<feature type="region of interest" description="Disordered" evidence="1">
    <location>
        <begin position="1"/>
        <end position="27"/>
    </location>
</feature>
<name>A0ABT1W4U8_9PROT</name>
<accession>A0ABT1W4U8</accession>
<evidence type="ECO:0000313" key="3">
    <source>
        <dbReference type="Proteomes" id="UP001524587"/>
    </source>
</evidence>
<proteinExistence type="predicted"/>
<keyword evidence="3" id="KW-1185">Reference proteome</keyword>
<gene>
    <name evidence="2" type="ORF">NFI95_05525</name>
</gene>
<evidence type="ECO:0000256" key="1">
    <source>
        <dbReference type="SAM" id="MobiDB-lite"/>
    </source>
</evidence>
<dbReference type="RefSeq" id="WP_422863364.1">
    <property type="nucleotide sequence ID" value="NZ_JAMSKV010000003.1"/>
</dbReference>
<evidence type="ECO:0008006" key="4">
    <source>
        <dbReference type="Google" id="ProtNLM"/>
    </source>
</evidence>
<dbReference type="Proteomes" id="UP001524587">
    <property type="component" value="Unassembled WGS sequence"/>
</dbReference>
<sequence>MTSANEDPPKGRSQSAHPRKGKGDHAFDMWLQRGLHQMFDEAASEPIPEELLRLIEDDRGH</sequence>
<comment type="caution">
    <text evidence="2">The sequence shown here is derived from an EMBL/GenBank/DDBJ whole genome shotgun (WGS) entry which is preliminary data.</text>
</comment>